<evidence type="ECO:0000313" key="2">
    <source>
        <dbReference type="Proteomes" id="UP000266091"/>
    </source>
</evidence>
<keyword evidence="2" id="KW-1185">Reference proteome</keyword>
<sequence>MLQESPVAIDRASLAAVCREILSTLLGKVARIWIPRSSRCLRALTGTRSWMTTRATLAGTRPQEFLNYIYDNANGADPDTLSRFIFPVLSWAPRLHWERGEIEGRVS</sequence>
<name>A0A388SFI1_9BURK</name>
<dbReference type="AlphaFoldDB" id="A0A388SFI1"/>
<proteinExistence type="predicted"/>
<comment type="caution">
    <text evidence="1">The sequence shown here is derived from an EMBL/GenBank/DDBJ whole genome shotgun (WGS) entry which is preliminary data.</text>
</comment>
<dbReference type="OrthoDB" id="9811074at2"/>
<organism evidence="1 2">
    <name type="scientific">Mesosutterella multiformis</name>
    <dbReference type="NCBI Taxonomy" id="2259133"/>
    <lineage>
        <taxon>Bacteria</taxon>
        <taxon>Pseudomonadati</taxon>
        <taxon>Pseudomonadota</taxon>
        <taxon>Betaproteobacteria</taxon>
        <taxon>Burkholderiales</taxon>
        <taxon>Sutterellaceae</taxon>
        <taxon>Mesosutterella</taxon>
    </lineage>
</organism>
<dbReference type="Proteomes" id="UP000266091">
    <property type="component" value="Unassembled WGS sequence"/>
</dbReference>
<evidence type="ECO:0000313" key="1">
    <source>
        <dbReference type="EMBL" id="GBO94945.1"/>
    </source>
</evidence>
<gene>
    <name evidence="1" type="ORF">MESMUL_22990</name>
</gene>
<dbReference type="RefSeq" id="WP_125064682.1">
    <property type="nucleotide sequence ID" value="NZ_BGZJ01000002.1"/>
</dbReference>
<reference evidence="1 2" key="1">
    <citation type="journal article" date="2018" name="Int. J. Syst. Evol. Microbiol.">
        <title>Mesosutterella multiformis gen. nov., sp. nov., a member of the family Sutterellaceae and Sutterella megalosphaeroides sp. nov., isolated from human faeces.</title>
        <authorList>
            <person name="Sakamoto M."/>
            <person name="Ikeyama N."/>
            <person name="Kunihiro T."/>
            <person name="Iino T."/>
            <person name="Yuki M."/>
            <person name="Ohkuma M."/>
        </authorList>
    </citation>
    <scope>NUCLEOTIDE SEQUENCE [LARGE SCALE GENOMIC DNA]</scope>
    <source>
        <strain evidence="1 2">4NBBH2</strain>
    </source>
</reference>
<protein>
    <submittedName>
        <fullName evidence="1">Uncharacterized protein</fullName>
    </submittedName>
</protein>
<dbReference type="EMBL" id="BGZJ01000002">
    <property type="protein sequence ID" value="GBO94945.1"/>
    <property type="molecule type" value="Genomic_DNA"/>
</dbReference>
<accession>A0A388SFI1</accession>